<reference evidence="1" key="1">
    <citation type="submission" date="2014-11" db="EMBL/GenBank/DDBJ databases">
        <authorList>
            <person name="Amaro Gonzalez C."/>
        </authorList>
    </citation>
    <scope>NUCLEOTIDE SEQUENCE</scope>
</reference>
<accession>A0A0E9WWR6</accession>
<sequence>MHKDHLFLRNNYVQNCSIMNAVFETTLRLASLTIHVSTVHWVGS</sequence>
<protein>
    <submittedName>
        <fullName evidence="1">Uncharacterized protein</fullName>
    </submittedName>
</protein>
<evidence type="ECO:0000313" key="1">
    <source>
        <dbReference type="EMBL" id="JAH93853.1"/>
    </source>
</evidence>
<dbReference type="EMBL" id="GBXM01014724">
    <property type="protein sequence ID" value="JAH93853.1"/>
    <property type="molecule type" value="Transcribed_RNA"/>
</dbReference>
<organism evidence="1">
    <name type="scientific">Anguilla anguilla</name>
    <name type="common">European freshwater eel</name>
    <name type="synonym">Muraena anguilla</name>
    <dbReference type="NCBI Taxonomy" id="7936"/>
    <lineage>
        <taxon>Eukaryota</taxon>
        <taxon>Metazoa</taxon>
        <taxon>Chordata</taxon>
        <taxon>Craniata</taxon>
        <taxon>Vertebrata</taxon>
        <taxon>Euteleostomi</taxon>
        <taxon>Actinopterygii</taxon>
        <taxon>Neopterygii</taxon>
        <taxon>Teleostei</taxon>
        <taxon>Anguilliformes</taxon>
        <taxon>Anguillidae</taxon>
        <taxon>Anguilla</taxon>
    </lineage>
</organism>
<reference evidence="1" key="2">
    <citation type="journal article" date="2015" name="Fish Shellfish Immunol.">
        <title>Early steps in the European eel (Anguilla anguilla)-Vibrio vulnificus interaction in the gills: Role of the RtxA13 toxin.</title>
        <authorList>
            <person name="Callol A."/>
            <person name="Pajuelo D."/>
            <person name="Ebbesson L."/>
            <person name="Teles M."/>
            <person name="MacKenzie S."/>
            <person name="Amaro C."/>
        </authorList>
    </citation>
    <scope>NUCLEOTIDE SEQUENCE</scope>
</reference>
<name>A0A0E9WWR6_ANGAN</name>
<proteinExistence type="predicted"/>
<dbReference type="AlphaFoldDB" id="A0A0E9WWR6"/>